<dbReference type="EMBL" id="JAPDOG010000014">
    <property type="protein sequence ID" value="MCW3782985.1"/>
    <property type="molecule type" value="Genomic_DNA"/>
</dbReference>
<evidence type="ECO:0000313" key="2">
    <source>
        <dbReference type="Proteomes" id="UP001207582"/>
    </source>
</evidence>
<evidence type="ECO:0000313" key="1">
    <source>
        <dbReference type="EMBL" id="MCW3782985.1"/>
    </source>
</evidence>
<dbReference type="Proteomes" id="UP001207582">
    <property type="component" value="Unassembled WGS sequence"/>
</dbReference>
<keyword evidence="2" id="KW-1185">Reference proteome</keyword>
<accession>A0ABT3J5Q2</accession>
<reference evidence="1 2" key="1">
    <citation type="submission" date="2022-10" db="EMBL/GenBank/DDBJ databases">
        <title>Defluviimonas sp. CAU 1641 isolated from mud.</title>
        <authorList>
            <person name="Kim W."/>
        </authorList>
    </citation>
    <scope>NUCLEOTIDE SEQUENCE [LARGE SCALE GENOMIC DNA]</scope>
    <source>
        <strain evidence="1 2">CAU 1641</strain>
    </source>
</reference>
<comment type="caution">
    <text evidence="1">The sequence shown here is derived from an EMBL/GenBank/DDBJ whole genome shotgun (WGS) entry which is preliminary data.</text>
</comment>
<organism evidence="1 2">
    <name type="scientific">Defluviimonas salinarum</name>
    <dbReference type="NCBI Taxonomy" id="2992147"/>
    <lineage>
        <taxon>Bacteria</taxon>
        <taxon>Pseudomonadati</taxon>
        <taxon>Pseudomonadota</taxon>
        <taxon>Alphaproteobacteria</taxon>
        <taxon>Rhodobacterales</taxon>
        <taxon>Paracoccaceae</taxon>
        <taxon>Albidovulum</taxon>
    </lineage>
</organism>
<dbReference type="RefSeq" id="WP_264772618.1">
    <property type="nucleotide sequence ID" value="NZ_JAPDOG010000014.1"/>
</dbReference>
<gene>
    <name evidence="1" type="ORF">OM960_15660</name>
</gene>
<name>A0ABT3J5Q2_9RHOB</name>
<protein>
    <submittedName>
        <fullName evidence="1">Uncharacterized protein</fullName>
    </submittedName>
</protein>
<sequence>MPRQPLTPKQIVEQEFESLKALVRNLLVENRNLKPREDARGWPAEAYYFAAYPKTADYVSGPLKRQAECILERLENASRLCAEMAADLQSLRLTLADRRRQAADLAFEAHDFGCEVEGYGGWVALDDSMVRSVFLSSGLHTRPAADVTFIVTFRENTSFIEASRIPESEPQPAEPVGMEI</sequence>
<proteinExistence type="predicted"/>